<feature type="domain" description="Histidine kinase" evidence="12">
    <location>
        <begin position="245"/>
        <end position="447"/>
    </location>
</feature>
<sequence length="447" mass="46904">MSERSGVRRWGPRTFRGKIVVSTVGLMAVAMLVVGLGIQLLLGATAQRDIDRVLHDRADAMVAVVDQASGSGGVVTAPPDVLELGVAVYAADGSLVAGSVERDAREAAQRLGRAGREQKVTVSGDETRLLAVPFTTSGGAKGVVVVGAETAPYERSELYALIATLLLGVLVVAASGFIAWRVTRQALHPVALMAERADDWSEHDLDRRFDLGPATDELSALALVLDRLLDRVASVILAEQRLTAELAHELRTPLTSIRGAADLALMRGVDDPALRREIEQVAESATAMSGVITTLLDISRDGAASTVHRTTDPAEVLADAAARAVSRAGITVEVRPSGSAARIAAPSEVAVRALVPVVDNAVQHASSVVVLEAVERPDRIDLVVSDDGQGIEPPRRARLFDPGVSHRAGGAGLGLGIARRVARSLGGEVTLEDAPRGARFVVSLPRR</sequence>
<dbReference type="Gene3D" id="1.10.287.130">
    <property type="match status" value="1"/>
</dbReference>
<dbReference type="SMART" id="SM00388">
    <property type="entry name" value="HisKA"/>
    <property type="match status" value="1"/>
</dbReference>
<dbReference type="Pfam" id="PF02518">
    <property type="entry name" value="HATPase_c"/>
    <property type="match status" value="1"/>
</dbReference>
<evidence type="ECO:0000256" key="10">
    <source>
        <dbReference type="ARBA" id="ARBA00023136"/>
    </source>
</evidence>
<dbReference type="InterPro" id="IPR003594">
    <property type="entry name" value="HATPase_dom"/>
</dbReference>
<dbReference type="AlphaFoldDB" id="A0A930VJP6"/>
<dbReference type="PROSITE" id="PS50109">
    <property type="entry name" value="HIS_KIN"/>
    <property type="match status" value="1"/>
</dbReference>
<comment type="caution">
    <text evidence="14">The sequence shown here is derived from an EMBL/GenBank/DDBJ whole genome shotgun (WGS) entry which is preliminary data.</text>
</comment>
<dbReference type="Gene3D" id="3.30.565.10">
    <property type="entry name" value="Histidine kinase-like ATPase, C-terminal domain"/>
    <property type="match status" value="1"/>
</dbReference>
<keyword evidence="10 11" id="KW-0472">Membrane</keyword>
<organism evidence="14 15">
    <name type="scientific">Nocardioides islandensis</name>
    <dbReference type="NCBI Taxonomy" id="433663"/>
    <lineage>
        <taxon>Bacteria</taxon>
        <taxon>Bacillati</taxon>
        <taxon>Actinomycetota</taxon>
        <taxon>Actinomycetes</taxon>
        <taxon>Propionibacteriales</taxon>
        <taxon>Nocardioidaceae</taxon>
        <taxon>Nocardioides</taxon>
    </lineage>
</organism>
<accession>A0A930VJP6</accession>
<dbReference type="GO" id="GO:0000155">
    <property type="term" value="F:phosphorelay sensor kinase activity"/>
    <property type="evidence" value="ECO:0007669"/>
    <property type="project" value="InterPro"/>
</dbReference>
<dbReference type="SUPFAM" id="SSF55874">
    <property type="entry name" value="ATPase domain of HSP90 chaperone/DNA topoisomerase II/histidine kinase"/>
    <property type="match status" value="1"/>
</dbReference>
<protein>
    <recommendedName>
        <fullName evidence="3">histidine kinase</fullName>
        <ecNumber evidence="3">2.7.13.3</ecNumber>
    </recommendedName>
</protein>
<keyword evidence="6 11" id="KW-0812">Transmembrane</keyword>
<keyword evidence="5" id="KW-0808">Transferase</keyword>
<dbReference type="PANTHER" id="PTHR45436:SF5">
    <property type="entry name" value="SENSOR HISTIDINE KINASE TRCS"/>
    <property type="match status" value="1"/>
</dbReference>
<evidence type="ECO:0000259" key="13">
    <source>
        <dbReference type="PROSITE" id="PS50885"/>
    </source>
</evidence>
<evidence type="ECO:0000256" key="8">
    <source>
        <dbReference type="ARBA" id="ARBA00022989"/>
    </source>
</evidence>
<keyword evidence="4" id="KW-0597">Phosphoprotein</keyword>
<comment type="subcellular location">
    <subcellularLocation>
        <location evidence="2">Cell membrane</location>
    </subcellularLocation>
</comment>
<proteinExistence type="predicted"/>
<dbReference type="PROSITE" id="PS50885">
    <property type="entry name" value="HAMP"/>
    <property type="match status" value="1"/>
</dbReference>
<dbReference type="EC" id="2.7.13.3" evidence="3"/>
<dbReference type="EMBL" id="JADKPN010000019">
    <property type="protein sequence ID" value="MBF4765846.1"/>
    <property type="molecule type" value="Genomic_DNA"/>
</dbReference>
<keyword evidence="15" id="KW-1185">Reference proteome</keyword>
<dbReference type="InterPro" id="IPR036890">
    <property type="entry name" value="HATPase_C_sf"/>
</dbReference>
<name>A0A930VJP6_9ACTN</name>
<dbReference type="GO" id="GO:0005886">
    <property type="term" value="C:plasma membrane"/>
    <property type="evidence" value="ECO:0007669"/>
    <property type="project" value="UniProtKB-SubCell"/>
</dbReference>
<dbReference type="InterPro" id="IPR036097">
    <property type="entry name" value="HisK_dim/P_sf"/>
</dbReference>
<dbReference type="RefSeq" id="WP_194709026.1">
    <property type="nucleotide sequence ID" value="NZ_JADKPN010000019.1"/>
</dbReference>
<evidence type="ECO:0000256" key="7">
    <source>
        <dbReference type="ARBA" id="ARBA00022777"/>
    </source>
</evidence>
<evidence type="ECO:0000259" key="12">
    <source>
        <dbReference type="PROSITE" id="PS50109"/>
    </source>
</evidence>
<dbReference type="SMART" id="SM00387">
    <property type="entry name" value="HATPase_c"/>
    <property type="match status" value="1"/>
</dbReference>
<evidence type="ECO:0000256" key="4">
    <source>
        <dbReference type="ARBA" id="ARBA00022553"/>
    </source>
</evidence>
<evidence type="ECO:0000256" key="1">
    <source>
        <dbReference type="ARBA" id="ARBA00000085"/>
    </source>
</evidence>
<comment type="catalytic activity">
    <reaction evidence="1">
        <text>ATP + protein L-histidine = ADP + protein N-phospho-L-histidine.</text>
        <dbReference type="EC" id="2.7.13.3"/>
    </reaction>
</comment>
<dbReference type="InterPro" id="IPR003661">
    <property type="entry name" value="HisK_dim/P_dom"/>
</dbReference>
<feature type="domain" description="HAMP" evidence="13">
    <location>
        <begin position="184"/>
        <end position="237"/>
    </location>
</feature>
<dbReference type="InterPro" id="IPR050428">
    <property type="entry name" value="TCS_sensor_his_kinase"/>
</dbReference>
<evidence type="ECO:0000313" key="14">
    <source>
        <dbReference type="EMBL" id="MBF4765846.1"/>
    </source>
</evidence>
<dbReference type="Pfam" id="PF00512">
    <property type="entry name" value="HisKA"/>
    <property type="match status" value="1"/>
</dbReference>
<evidence type="ECO:0000256" key="6">
    <source>
        <dbReference type="ARBA" id="ARBA00022692"/>
    </source>
</evidence>
<keyword evidence="8 11" id="KW-1133">Transmembrane helix</keyword>
<keyword evidence="7 14" id="KW-0418">Kinase</keyword>
<gene>
    <name evidence="14" type="ORF">ISU07_22155</name>
</gene>
<evidence type="ECO:0000256" key="9">
    <source>
        <dbReference type="ARBA" id="ARBA00023012"/>
    </source>
</evidence>
<evidence type="ECO:0000256" key="5">
    <source>
        <dbReference type="ARBA" id="ARBA00022679"/>
    </source>
</evidence>
<evidence type="ECO:0000256" key="2">
    <source>
        <dbReference type="ARBA" id="ARBA00004236"/>
    </source>
</evidence>
<reference evidence="14" key="1">
    <citation type="submission" date="2020-11" db="EMBL/GenBank/DDBJ databases">
        <title>Nocardioides sp. nov., isolated from Soil of Cynanchum wilfordii Hemsley rhizosphere.</title>
        <authorList>
            <person name="Lee J.-S."/>
            <person name="Suh M.K."/>
            <person name="Kim J.-S."/>
        </authorList>
    </citation>
    <scope>NUCLEOTIDE SEQUENCE</scope>
    <source>
        <strain evidence="14">KCTC 19275</strain>
    </source>
</reference>
<dbReference type="SUPFAM" id="SSF47384">
    <property type="entry name" value="Homodimeric domain of signal transducing histidine kinase"/>
    <property type="match status" value="1"/>
</dbReference>
<keyword evidence="9" id="KW-0902">Two-component regulatory system</keyword>
<evidence type="ECO:0000256" key="11">
    <source>
        <dbReference type="SAM" id="Phobius"/>
    </source>
</evidence>
<feature type="transmembrane region" description="Helical" evidence="11">
    <location>
        <begin position="158"/>
        <end position="180"/>
    </location>
</feature>
<dbReference type="Proteomes" id="UP000640489">
    <property type="component" value="Unassembled WGS sequence"/>
</dbReference>
<dbReference type="InterPro" id="IPR004358">
    <property type="entry name" value="Sig_transdc_His_kin-like_C"/>
</dbReference>
<evidence type="ECO:0000256" key="3">
    <source>
        <dbReference type="ARBA" id="ARBA00012438"/>
    </source>
</evidence>
<dbReference type="PANTHER" id="PTHR45436">
    <property type="entry name" value="SENSOR HISTIDINE KINASE YKOH"/>
    <property type="match status" value="1"/>
</dbReference>
<dbReference type="InterPro" id="IPR005467">
    <property type="entry name" value="His_kinase_dom"/>
</dbReference>
<dbReference type="CDD" id="cd00082">
    <property type="entry name" value="HisKA"/>
    <property type="match status" value="1"/>
</dbReference>
<dbReference type="InterPro" id="IPR003660">
    <property type="entry name" value="HAMP_dom"/>
</dbReference>
<evidence type="ECO:0000313" key="15">
    <source>
        <dbReference type="Proteomes" id="UP000640489"/>
    </source>
</evidence>
<dbReference type="PRINTS" id="PR00344">
    <property type="entry name" value="BCTRLSENSOR"/>
</dbReference>
<dbReference type="Gene3D" id="6.10.340.10">
    <property type="match status" value="1"/>
</dbReference>
<feature type="transmembrane region" description="Helical" evidence="11">
    <location>
        <begin position="20"/>
        <end position="42"/>
    </location>
</feature>